<dbReference type="WBParaSite" id="ES5_v2.g16327.t1">
    <property type="protein sequence ID" value="ES5_v2.g16327.t1"/>
    <property type="gene ID" value="ES5_v2.g16327"/>
</dbReference>
<reference evidence="2" key="1">
    <citation type="submission" date="2022-11" db="UniProtKB">
        <authorList>
            <consortium name="WormBaseParasite"/>
        </authorList>
    </citation>
    <scope>IDENTIFICATION</scope>
</reference>
<evidence type="ECO:0000313" key="2">
    <source>
        <dbReference type="WBParaSite" id="ES5_v2.g16327.t1"/>
    </source>
</evidence>
<name>A0AC34FG81_9BILA</name>
<accession>A0AC34FG81</accession>
<evidence type="ECO:0000313" key="1">
    <source>
        <dbReference type="Proteomes" id="UP000887579"/>
    </source>
</evidence>
<organism evidence="1 2">
    <name type="scientific">Panagrolaimus sp. ES5</name>
    <dbReference type="NCBI Taxonomy" id="591445"/>
    <lineage>
        <taxon>Eukaryota</taxon>
        <taxon>Metazoa</taxon>
        <taxon>Ecdysozoa</taxon>
        <taxon>Nematoda</taxon>
        <taxon>Chromadorea</taxon>
        <taxon>Rhabditida</taxon>
        <taxon>Tylenchina</taxon>
        <taxon>Panagrolaimomorpha</taxon>
        <taxon>Panagrolaimoidea</taxon>
        <taxon>Panagrolaimidae</taxon>
        <taxon>Panagrolaimus</taxon>
    </lineage>
</organism>
<protein>
    <submittedName>
        <fullName evidence="2">Ribonuclease kappa</fullName>
    </submittedName>
</protein>
<sequence>MGCIGCLTGPICTGLMLMVSIWGVIFLSIMGGLFQNQSVGLLADLPEEEDKHLEWSDRVTKIEDLYKGNARNCWIAAGAYVIVLIYSAARMVFIARS</sequence>
<proteinExistence type="predicted"/>
<dbReference type="Proteomes" id="UP000887579">
    <property type="component" value="Unplaced"/>
</dbReference>